<feature type="compositionally biased region" description="Basic residues" evidence="1">
    <location>
        <begin position="1"/>
        <end position="15"/>
    </location>
</feature>
<dbReference type="EMBL" id="UZAU01000564">
    <property type="status" value="NOT_ANNOTATED_CDS"/>
    <property type="molecule type" value="Genomic_DNA"/>
</dbReference>
<organism evidence="2 3">
    <name type="scientific">Cannabis sativa</name>
    <name type="common">Hemp</name>
    <name type="synonym">Marijuana</name>
    <dbReference type="NCBI Taxonomy" id="3483"/>
    <lineage>
        <taxon>Eukaryota</taxon>
        <taxon>Viridiplantae</taxon>
        <taxon>Streptophyta</taxon>
        <taxon>Embryophyta</taxon>
        <taxon>Tracheophyta</taxon>
        <taxon>Spermatophyta</taxon>
        <taxon>Magnoliopsida</taxon>
        <taxon>eudicotyledons</taxon>
        <taxon>Gunneridae</taxon>
        <taxon>Pentapetalae</taxon>
        <taxon>rosids</taxon>
        <taxon>fabids</taxon>
        <taxon>Rosales</taxon>
        <taxon>Cannabaceae</taxon>
        <taxon>Cannabis</taxon>
    </lineage>
</organism>
<dbReference type="Gramene" id="evm.model.06.445">
    <property type="protein sequence ID" value="cds.evm.model.06.445"/>
    <property type="gene ID" value="evm.TU.06.445"/>
</dbReference>
<evidence type="ECO:0000313" key="2">
    <source>
        <dbReference type="EnsemblPlants" id="cds.evm.model.06.445"/>
    </source>
</evidence>
<evidence type="ECO:0000256" key="1">
    <source>
        <dbReference type="SAM" id="MobiDB-lite"/>
    </source>
</evidence>
<dbReference type="Proteomes" id="UP000596661">
    <property type="component" value="Chromosome 6"/>
</dbReference>
<sequence>MARRAKMAGKGKAKGKKFEPTSLDRVIKTRSMDVMLGIQELEIDEAEKPMEQTAQDVSSGRKVSPLIIRSNIVRNLENSFEKSHKCLEEILSSKKKIKIEFEDIAEEVSYWQPPLVCYVIGANPPKSILEGFVRRLER</sequence>
<accession>A0A803PYE7</accession>
<reference evidence="2" key="2">
    <citation type="submission" date="2021-03" db="UniProtKB">
        <authorList>
            <consortium name="EnsemblPlants"/>
        </authorList>
    </citation>
    <scope>IDENTIFICATION</scope>
</reference>
<keyword evidence="3" id="KW-1185">Reference proteome</keyword>
<name>A0A803PYE7_CANSA</name>
<dbReference type="AlphaFoldDB" id="A0A803PYE7"/>
<reference evidence="2" key="1">
    <citation type="submission" date="2018-11" db="EMBL/GenBank/DDBJ databases">
        <authorList>
            <person name="Grassa J C."/>
        </authorList>
    </citation>
    <scope>NUCLEOTIDE SEQUENCE [LARGE SCALE GENOMIC DNA]</scope>
</reference>
<dbReference type="EnsemblPlants" id="evm.model.06.445">
    <property type="protein sequence ID" value="cds.evm.model.06.445"/>
    <property type="gene ID" value="evm.TU.06.445"/>
</dbReference>
<evidence type="ECO:0000313" key="3">
    <source>
        <dbReference type="Proteomes" id="UP000596661"/>
    </source>
</evidence>
<proteinExistence type="predicted"/>
<protein>
    <submittedName>
        <fullName evidence="2">Uncharacterized protein</fullName>
    </submittedName>
</protein>
<feature type="region of interest" description="Disordered" evidence="1">
    <location>
        <begin position="1"/>
        <end position="20"/>
    </location>
</feature>